<dbReference type="AlphaFoldDB" id="A0AAJ0HPG0"/>
<proteinExistence type="predicted"/>
<evidence type="ECO:0000313" key="3">
    <source>
        <dbReference type="Proteomes" id="UP001275084"/>
    </source>
</evidence>
<reference evidence="2" key="1">
    <citation type="journal article" date="2023" name="Mol. Phylogenet. Evol.">
        <title>Genome-scale phylogeny and comparative genomics of the fungal order Sordariales.</title>
        <authorList>
            <person name="Hensen N."/>
            <person name="Bonometti L."/>
            <person name="Westerberg I."/>
            <person name="Brannstrom I.O."/>
            <person name="Guillou S."/>
            <person name="Cros-Aarteil S."/>
            <person name="Calhoun S."/>
            <person name="Haridas S."/>
            <person name="Kuo A."/>
            <person name="Mondo S."/>
            <person name="Pangilinan J."/>
            <person name="Riley R."/>
            <person name="LaButti K."/>
            <person name="Andreopoulos B."/>
            <person name="Lipzen A."/>
            <person name="Chen C."/>
            <person name="Yan M."/>
            <person name="Daum C."/>
            <person name="Ng V."/>
            <person name="Clum A."/>
            <person name="Steindorff A."/>
            <person name="Ohm R.A."/>
            <person name="Martin F."/>
            <person name="Silar P."/>
            <person name="Natvig D.O."/>
            <person name="Lalanne C."/>
            <person name="Gautier V."/>
            <person name="Ament-Velasquez S.L."/>
            <person name="Kruys A."/>
            <person name="Hutchinson M.I."/>
            <person name="Powell A.J."/>
            <person name="Barry K."/>
            <person name="Miller A.N."/>
            <person name="Grigoriev I.V."/>
            <person name="Debuchy R."/>
            <person name="Gladieux P."/>
            <person name="Hiltunen Thoren M."/>
            <person name="Johannesson H."/>
        </authorList>
    </citation>
    <scope>NUCLEOTIDE SEQUENCE</scope>
    <source>
        <strain evidence="2">CBS 955.72</strain>
    </source>
</reference>
<dbReference type="EMBL" id="JAUIQD010000002">
    <property type="protein sequence ID" value="KAK3358780.1"/>
    <property type="molecule type" value="Genomic_DNA"/>
</dbReference>
<keyword evidence="3" id="KW-1185">Reference proteome</keyword>
<protein>
    <submittedName>
        <fullName evidence="2">Uncharacterized protein</fullName>
    </submittedName>
</protein>
<sequence length="121" mass="13670">MGKNREMPLGQSDPRFGLAAPDSWPQETEQDQLKSEKDLSISEGSEAQKPADILVDGEWVTQNGEKLLWIPDDYRTGRVSVRHDTLILDYAPGRRALVRFDLSLVKRRPTFATCARNSSKL</sequence>
<name>A0AAJ0HPG0_9PEZI</name>
<evidence type="ECO:0000256" key="1">
    <source>
        <dbReference type="SAM" id="MobiDB-lite"/>
    </source>
</evidence>
<gene>
    <name evidence="2" type="ORF">B0T25DRAFT_531141</name>
</gene>
<feature type="region of interest" description="Disordered" evidence="1">
    <location>
        <begin position="1"/>
        <end position="49"/>
    </location>
</feature>
<comment type="caution">
    <text evidence="2">The sequence shown here is derived from an EMBL/GenBank/DDBJ whole genome shotgun (WGS) entry which is preliminary data.</text>
</comment>
<organism evidence="2 3">
    <name type="scientific">Lasiosphaeria hispida</name>
    <dbReference type="NCBI Taxonomy" id="260671"/>
    <lineage>
        <taxon>Eukaryota</taxon>
        <taxon>Fungi</taxon>
        <taxon>Dikarya</taxon>
        <taxon>Ascomycota</taxon>
        <taxon>Pezizomycotina</taxon>
        <taxon>Sordariomycetes</taxon>
        <taxon>Sordariomycetidae</taxon>
        <taxon>Sordariales</taxon>
        <taxon>Lasiosphaeriaceae</taxon>
        <taxon>Lasiosphaeria</taxon>
    </lineage>
</organism>
<feature type="compositionally biased region" description="Basic and acidic residues" evidence="1">
    <location>
        <begin position="31"/>
        <end position="40"/>
    </location>
</feature>
<reference evidence="2" key="2">
    <citation type="submission" date="2023-06" db="EMBL/GenBank/DDBJ databases">
        <authorList>
            <consortium name="Lawrence Berkeley National Laboratory"/>
            <person name="Haridas S."/>
            <person name="Hensen N."/>
            <person name="Bonometti L."/>
            <person name="Westerberg I."/>
            <person name="Brannstrom I.O."/>
            <person name="Guillou S."/>
            <person name="Cros-Aarteil S."/>
            <person name="Calhoun S."/>
            <person name="Kuo A."/>
            <person name="Mondo S."/>
            <person name="Pangilinan J."/>
            <person name="Riley R."/>
            <person name="Labutti K."/>
            <person name="Andreopoulos B."/>
            <person name="Lipzen A."/>
            <person name="Chen C."/>
            <person name="Yanf M."/>
            <person name="Daum C."/>
            <person name="Ng V."/>
            <person name="Clum A."/>
            <person name="Steindorff A."/>
            <person name="Ohm R."/>
            <person name="Martin F."/>
            <person name="Silar P."/>
            <person name="Natvig D."/>
            <person name="Lalanne C."/>
            <person name="Gautier V."/>
            <person name="Ament-Velasquez S.L."/>
            <person name="Kruys A."/>
            <person name="Hutchinson M.I."/>
            <person name="Powell A.J."/>
            <person name="Barry K."/>
            <person name="Miller A.N."/>
            <person name="Grigoriev I.V."/>
            <person name="Debuchy R."/>
            <person name="Gladieux P."/>
            <person name="Thoren M.H."/>
            <person name="Johannesson H."/>
        </authorList>
    </citation>
    <scope>NUCLEOTIDE SEQUENCE</scope>
    <source>
        <strain evidence="2">CBS 955.72</strain>
    </source>
</reference>
<evidence type="ECO:0000313" key="2">
    <source>
        <dbReference type="EMBL" id="KAK3358780.1"/>
    </source>
</evidence>
<dbReference type="Proteomes" id="UP001275084">
    <property type="component" value="Unassembled WGS sequence"/>
</dbReference>
<accession>A0AAJ0HPG0</accession>